<accession>A0A845AJU9</accession>
<protein>
    <submittedName>
        <fullName evidence="3">Uncharacterized protein</fullName>
    </submittedName>
</protein>
<keyword evidence="1" id="KW-0472">Membrane</keyword>
<keyword evidence="1" id="KW-1133">Transmembrane helix</keyword>
<feature type="chain" id="PRO_5032949510" evidence="2">
    <location>
        <begin position="27"/>
        <end position="73"/>
    </location>
</feature>
<sequence>MKIGKIALAGTALALATMPVAGQAIAADRAAAPISGENSIGSGATVGVLFALAALTIGIAVSSGSNNNNPVSA</sequence>
<evidence type="ECO:0000313" key="4">
    <source>
        <dbReference type="Proteomes" id="UP000439780"/>
    </source>
</evidence>
<reference evidence="3 4" key="1">
    <citation type="submission" date="2019-12" db="EMBL/GenBank/DDBJ databases">
        <title>Genomic-based taxomic classification of the family Erythrobacteraceae.</title>
        <authorList>
            <person name="Xu L."/>
        </authorList>
    </citation>
    <scope>NUCLEOTIDE SEQUENCE [LARGE SCALE GENOMIC DNA]</scope>
    <source>
        <strain evidence="3 4">KEMB 9005-328</strain>
    </source>
</reference>
<keyword evidence="4" id="KW-1185">Reference proteome</keyword>
<comment type="caution">
    <text evidence="3">The sequence shown here is derived from an EMBL/GenBank/DDBJ whole genome shotgun (WGS) entry which is preliminary data.</text>
</comment>
<dbReference type="RefSeq" id="WP_160751649.1">
    <property type="nucleotide sequence ID" value="NZ_WTYA01000001.1"/>
</dbReference>
<organism evidence="3 4">
    <name type="scientific">Qipengyuania algicida</name>
    <dbReference type="NCBI Taxonomy" id="1836209"/>
    <lineage>
        <taxon>Bacteria</taxon>
        <taxon>Pseudomonadati</taxon>
        <taxon>Pseudomonadota</taxon>
        <taxon>Alphaproteobacteria</taxon>
        <taxon>Sphingomonadales</taxon>
        <taxon>Erythrobacteraceae</taxon>
        <taxon>Qipengyuania</taxon>
    </lineage>
</organism>
<keyword evidence="1" id="KW-0812">Transmembrane</keyword>
<evidence type="ECO:0000313" key="3">
    <source>
        <dbReference type="EMBL" id="MXP27348.1"/>
    </source>
</evidence>
<feature type="signal peptide" evidence="2">
    <location>
        <begin position="1"/>
        <end position="26"/>
    </location>
</feature>
<evidence type="ECO:0000256" key="1">
    <source>
        <dbReference type="SAM" id="Phobius"/>
    </source>
</evidence>
<keyword evidence="2" id="KW-0732">Signal</keyword>
<evidence type="ECO:0000256" key="2">
    <source>
        <dbReference type="SAM" id="SignalP"/>
    </source>
</evidence>
<name>A0A845AJU9_9SPHN</name>
<gene>
    <name evidence="3" type="ORF">GRI58_00750</name>
</gene>
<feature type="transmembrane region" description="Helical" evidence="1">
    <location>
        <begin position="42"/>
        <end position="61"/>
    </location>
</feature>
<dbReference type="AlphaFoldDB" id="A0A845AJU9"/>
<dbReference type="EMBL" id="WTYA01000001">
    <property type="protein sequence ID" value="MXP27348.1"/>
    <property type="molecule type" value="Genomic_DNA"/>
</dbReference>
<proteinExistence type="predicted"/>
<dbReference type="Proteomes" id="UP000439780">
    <property type="component" value="Unassembled WGS sequence"/>
</dbReference>